<keyword evidence="3" id="KW-1185">Reference proteome</keyword>
<dbReference type="AlphaFoldDB" id="A0A1M6KF82"/>
<gene>
    <name evidence="2" type="ORF">SAMN05421803_107153</name>
</gene>
<evidence type="ECO:0000313" key="3">
    <source>
        <dbReference type="Proteomes" id="UP000184452"/>
    </source>
</evidence>
<evidence type="ECO:0000313" key="2">
    <source>
        <dbReference type="EMBL" id="SHJ57613.1"/>
    </source>
</evidence>
<accession>A0A1M6KF82</accession>
<reference evidence="2 3" key="1">
    <citation type="submission" date="2016-11" db="EMBL/GenBank/DDBJ databases">
        <authorList>
            <person name="Jaros S."/>
            <person name="Januszkiewicz K."/>
            <person name="Wedrychowicz H."/>
        </authorList>
    </citation>
    <scope>NUCLEOTIDE SEQUENCE [LARGE SCALE GENOMIC DNA]</scope>
    <source>
        <strain evidence="2 3">CGMCC 4.5723</strain>
    </source>
</reference>
<dbReference type="PROSITE" id="PS52050">
    <property type="entry name" value="WYL"/>
    <property type="match status" value="1"/>
</dbReference>
<dbReference type="EMBL" id="FQZK01000007">
    <property type="protein sequence ID" value="SHJ57613.1"/>
    <property type="molecule type" value="Genomic_DNA"/>
</dbReference>
<dbReference type="RefSeq" id="WP_073379788.1">
    <property type="nucleotide sequence ID" value="NZ_FQZK01000007.1"/>
</dbReference>
<dbReference type="Proteomes" id="UP000184452">
    <property type="component" value="Unassembled WGS sequence"/>
</dbReference>
<dbReference type="OrthoDB" id="4181618at2"/>
<feature type="domain" description="WYL" evidence="1">
    <location>
        <begin position="10"/>
        <end position="77"/>
    </location>
</feature>
<protein>
    <submittedName>
        <fullName evidence="2">WYL domain-containing protein</fullName>
    </submittedName>
</protein>
<sequence>MRTNTDTSRTLRHLLGAMEAQRVVTLRYVDRDGKVSRRAVELHAVEVTASGALVVKGWCRRRGDVRTFRLDRVTAYRLHRVTHLADYRCPVTPVADPVTTDELGDVVAVRGWTTAYTLAA</sequence>
<dbReference type="Pfam" id="PF13280">
    <property type="entry name" value="WYL"/>
    <property type="match status" value="1"/>
</dbReference>
<proteinExistence type="predicted"/>
<dbReference type="STRING" id="758803.SAMN05421803_107153"/>
<name>A0A1M6KF82_9ACTN</name>
<dbReference type="InterPro" id="IPR026881">
    <property type="entry name" value="WYL_dom"/>
</dbReference>
<organism evidence="2 3">
    <name type="scientific">Nocardiopsis flavescens</name>
    <dbReference type="NCBI Taxonomy" id="758803"/>
    <lineage>
        <taxon>Bacteria</taxon>
        <taxon>Bacillati</taxon>
        <taxon>Actinomycetota</taxon>
        <taxon>Actinomycetes</taxon>
        <taxon>Streptosporangiales</taxon>
        <taxon>Nocardiopsidaceae</taxon>
        <taxon>Nocardiopsis</taxon>
    </lineage>
</organism>
<evidence type="ECO:0000259" key="1">
    <source>
        <dbReference type="Pfam" id="PF13280"/>
    </source>
</evidence>